<dbReference type="Pfam" id="PF08387">
    <property type="entry name" value="FBD"/>
    <property type="match status" value="1"/>
</dbReference>
<dbReference type="Proteomes" id="UP001058974">
    <property type="component" value="Chromosome 5"/>
</dbReference>
<reference evidence="2 3" key="1">
    <citation type="journal article" date="2022" name="Nat. Genet.">
        <title>Improved pea reference genome and pan-genome highlight genomic features and evolutionary characteristics.</title>
        <authorList>
            <person name="Yang T."/>
            <person name="Liu R."/>
            <person name="Luo Y."/>
            <person name="Hu S."/>
            <person name="Wang D."/>
            <person name="Wang C."/>
            <person name="Pandey M.K."/>
            <person name="Ge S."/>
            <person name="Xu Q."/>
            <person name="Li N."/>
            <person name="Li G."/>
            <person name="Huang Y."/>
            <person name="Saxena R.K."/>
            <person name="Ji Y."/>
            <person name="Li M."/>
            <person name="Yan X."/>
            <person name="He Y."/>
            <person name="Liu Y."/>
            <person name="Wang X."/>
            <person name="Xiang C."/>
            <person name="Varshney R.K."/>
            <person name="Ding H."/>
            <person name="Gao S."/>
            <person name="Zong X."/>
        </authorList>
    </citation>
    <scope>NUCLEOTIDE SEQUENCE [LARGE SCALE GENOMIC DNA]</scope>
    <source>
        <strain evidence="2 3">cv. Zhongwan 6</strain>
    </source>
</reference>
<dbReference type="SUPFAM" id="SSF81383">
    <property type="entry name" value="F-box domain"/>
    <property type="match status" value="1"/>
</dbReference>
<dbReference type="Pfam" id="PF24758">
    <property type="entry name" value="LRR_At5g56370"/>
    <property type="match status" value="1"/>
</dbReference>
<keyword evidence="3" id="KW-1185">Reference proteome</keyword>
<protein>
    <recommendedName>
        <fullName evidence="1">F-box domain-containing protein</fullName>
    </recommendedName>
</protein>
<dbReference type="InterPro" id="IPR050232">
    <property type="entry name" value="FBL13/AtMIF1-like"/>
</dbReference>
<dbReference type="PROSITE" id="PS50181">
    <property type="entry name" value="FBOX"/>
    <property type="match status" value="1"/>
</dbReference>
<dbReference type="PANTHER" id="PTHR31900:SF34">
    <property type="entry name" value="EMB|CAB62440.1-RELATED"/>
    <property type="match status" value="1"/>
</dbReference>
<dbReference type="InterPro" id="IPR032675">
    <property type="entry name" value="LRR_dom_sf"/>
</dbReference>
<dbReference type="Gene3D" id="3.80.10.10">
    <property type="entry name" value="Ribonuclease Inhibitor"/>
    <property type="match status" value="1"/>
</dbReference>
<dbReference type="SMART" id="SM00256">
    <property type="entry name" value="FBOX"/>
    <property type="match status" value="1"/>
</dbReference>
<dbReference type="CDD" id="cd22160">
    <property type="entry name" value="F-box_AtFBL13-like"/>
    <property type="match status" value="1"/>
</dbReference>
<evidence type="ECO:0000313" key="2">
    <source>
        <dbReference type="EMBL" id="KAI5404309.1"/>
    </source>
</evidence>
<evidence type="ECO:0000313" key="3">
    <source>
        <dbReference type="Proteomes" id="UP001058974"/>
    </source>
</evidence>
<gene>
    <name evidence="2" type="ORF">KIW84_051456</name>
</gene>
<dbReference type="Gene3D" id="1.20.1280.50">
    <property type="match status" value="1"/>
</dbReference>
<dbReference type="Pfam" id="PF00646">
    <property type="entry name" value="F-box"/>
    <property type="match status" value="1"/>
</dbReference>
<dbReference type="AlphaFoldDB" id="A0A9D4WK32"/>
<dbReference type="SUPFAM" id="SSF52047">
    <property type="entry name" value="RNI-like"/>
    <property type="match status" value="1"/>
</dbReference>
<dbReference type="InterPro" id="IPR055411">
    <property type="entry name" value="LRR_FXL15/At3g58940/PEG3-like"/>
</dbReference>
<sequence length="388" mass="45256">MSTGMCLLRFRIRPKEDRLSALPDSLLDHILSFLPTKHAVATSILSKRWKPLWRSQLSLYFDDRSFPSTFSFCQFFYSFVTMRLRDSILPILSFHLHFHYLFCDKDFYNFLYVPITRGVQTLIISHSDYSPALPSFVLTSVTLSVLKLKRIKLNDVPCVDLPSLKVLRMKRVTFTCYAYLQKLLSGCPILEELETKDLRMKIPNQTYDLGFAISNLVRANISSDIMIGLQWLHNVEHLRIQLNWKPITSISGMFHNLTHLELMFNFDYPSLVILKWPWLVKLLKNSPNLQTLIIDQVFNLTRCYVNKWEDPEVVPECLLSHFTTCELRNYTHINCELPFAKYIMQNSRVLSTMAIQTANYVDKNTKLQMLIELSSCPRISAACKLLFT</sequence>
<dbReference type="InterPro" id="IPR001810">
    <property type="entry name" value="F-box_dom"/>
</dbReference>
<comment type="caution">
    <text evidence="2">The sequence shown here is derived from an EMBL/GenBank/DDBJ whole genome shotgun (WGS) entry which is preliminary data.</text>
</comment>
<proteinExistence type="predicted"/>
<name>A0A9D4WK32_PEA</name>
<dbReference type="Gramene" id="PSAT_LOCUS23663_t1">
    <property type="protein sequence ID" value="CAL5204682.1"/>
    <property type="gene ID" value="PSAT_LOCUS23663"/>
</dbReference>
<accession>A0A9D4WK32</accession>
<dbReference type="InterPro" id="IPR036047">
    <property type="entry name" value="F-box-like_dom_sf"/>
</dbReference>
<dbReference type="PANTHER" id="PTHR31900">
    <property type="entry name" value="F-BOX/RNI SUPERFAMILY PROTEIN-RELATED"/>
    <property type="match status" value="1"/>
</dbReference>
<dbReference type="SMART" id="SM00579">
    <property type="entry name" value="FBD"/>
    <property type="match status" value="1"/>
</dbReference>
<dbReference type="OrthoDB" id="1900471at2759"/>
<organism evidence="2 3">
    <name type="scientific">Pisum sativum</name>
    <name type="common">Garden pea</name>
    <name type="synonym">Lathyrus oleraceus</name>
    <dbReference type="NCBI Taxonomy" id="3888"/>
    <lineage>
        <taxon>Eukaryota</taxon>
        <taxon>Viridiplantae</taxon>
        <taxon>Streptophyta</taxon>
        <taxon>Embryophyta</taxon>
        <taxon>Tracheophyta</taxon>
        <taxon>Spermatophyta</taxon>
        <taxon>Magnoliopsida</taxon>
        <taxon>eudicotyledons</taxon>
        <taxon>Gunneridae</taxon>
        <taxon>Pentapetalae</taxon>
        <taxon>rosids</taxon>
        <taxon>fabids</taxon>
        <taxon>Fabales</taxon>
        <taxon>Fabaceae</taxon>
        <taxon>Papilionoideae</taxon>
        <taxon>50 kb inversion clade</taxon>
        <taxon>NPAAA clade</taxon>
        <taxon>Hologalegina</taxon>
        <taxon>IRL clade</taxon>
        <taxon>Fabeae</taxon>
        <taxon>Lathyrus</taxon>
    </lineage>
</organism>
<evidence type="ECO:0000259" key="1">
    <source>
        <dbReference type="PROSITE" id="PS50181"/>
    </source>
</evidence>
<dbReference type="Gramene" id="Psat05G0145600-T1">
    <property type="protein sequence ID" value="KAI5404309.1"/>
    <property type="gene ID" value="KIW84_051456"/>
</dbReference>
<dbReference type="EMBL" id="JAMSHJ010000005">
    <property type="protein sequence ID" value="KAI5404309.1"/>
    <property type="molecule type" value="Genomic_DNA"/>
</dbReference>
<dbReference type="InterPro" id="IPR006566">
    <property type="entry name" value="FBD"/>
</dbReference>
<dbReference type="InterPro" id="IPR053781">
    <property type="entry name" value="F-box_AtFBL13-like"/>
</dbReference>
<feature type="domain" description="F-box" evidence="1">
    <location>
        <begin position="16"/>
        <end position="64"/>
    </location>
</feature>